<dbReference type="RefSeq" id="WP_320186276.1">
    <property type="nucleotide sequence ID" value="NZ_CP138332.1"/>
</dbReference>
<dbReference type="EMBL" id="JBHUPB010000006">
    <property type="protein sequence ID" value="MFD2967367.1"/>
    <property type="molecule type" value="Genomic_DNA"/>
</dbReference>
<protein>
    <recommendedName>
        <fullName evidence="3">3-oxoacyl-ACP synthase</fullName>
    </recommendedName>
</protein>
<gene>
    <name evidence="1" type="ORF">ACFS7Y_08210</name>
</gene>
<dbReference type="Proteomes" id="UP001597525">
    <property type="component" value="Unassembled WGS sequence"/>
</dbReference>
<organism evidence="1 2">
    <name type="scientific">Sphingobacterium bambusae</name>
    <dbReference type="NCBI Taxonomy" id="662858"/>
    <lineage>
        <taxon>Bacteria</taxon>
        <taxon>Pseudomonadati</taxon>
        <taxon>Bacteroidota</taxon>
        <taxon>Sphingobacteriia</taxon>
        <taxon>Sphingobacteriales</taxon>
        <taxon>Sphingobacteriaceae</taxon>
        <taxon>Sphingobacterium</taxon>
    </lineage>
</organism>
<proteinExistence type="predicted"/>
<name>A0ABW6BEN0_9SPHI</name>
<reference evidence="2" key="1">
    <citation type="journal article" date="2019" name="Int. J. Syst. Evol. Microbiol.">
        <title>The Global Catalogue of Microorganisms (GCM) 10K type strain sequencing project: providing services to taxonomists for standard genome sequencing and annotation.</title>
        <authorList>
            <consortium name="The Broad Institute Genomics Platform"/>
            <consortium name="The Broad Institute Genome Sequencing Center for Infectious Disease"/>
            <person name="Wu L."/>
            <person name="Ma J."/>
        </authorList>
    </citation>
    <scope>NUCLEOTIDE SEQUENCE [LARGE SCALE GENOMIC DNA]</scope>
    <source>
        <strain evidence="2">KCTC 22814</strain>
    </source>
</reference>
<accession>A0ABW6BEN0</accession>
<evidence type="ECO:0000313" key="2">
    <source>
        <dbReference type="Proteomes" id="UP001597525"/>
    </source>
</evidence>
<comment type="caution">
    <text evidence="1">The sequence shown here is derived from an EMBL/GenBank/DDBJ whole genome shotgun (WGS) entry which is preliminary data.</text>
</comment>
<keyword evidence="2" id="KW-1185">Reference proteome</keyword>
<evidence type="ECO:0008006" key="3">
    <source>
        <dbReference type="Google" id="ProtNLM"/>
    </source>
</evidence>
<sequence>MHKYCVVAKQRIVVDTEEQFVSTEDDFSAFAKEAFKQRNAAYPKFFKMDSLSKLATLAAEYILDGEPTDGLALVLVNKSGSLDTDVKHQESIQDSDHFFPSPATFVYTLANICAGEISIRHQLQTENVFFVADQFPVTMVSTYADYLLVSGKAKRVLCGWIDFFQEKYEAVLYIVSPEGEKQHTEENISSLFRTLEG</sequence>
<evidence type="ECO:0000313" key="1">
    <source>
        <dbReference type="EMBL" id="MFD2967367.1"/>
    </source>
</evidence>